<comment type="caution">
    <text evidence="3">The sequence shown here is derived from an EMBL/GenBank/DDBJ whole genome shotgun (WGS) entry which is preliminary data.</text>
</comment>
<feature type="region of interest" description="Disordered" evidence="1">
    <location>
        <begin position="319"/>
        <end position="339"/>
    </location>
</feature>
<evidence type="ECO:0000256" key="1">
    <source>
        <dbReference type="SAM" id="MobiDB-lite"/>
    </source>
</evidence>
<protein>
    <submittedName>
        <fullName evidence="3">Uncharacterized protein</fullName>
    </submittedName>
</protein>
<feature type="signal peptide" evidence="2">
    <location>
        <begin position="1"/>
        <end position="26"/>
    </location>
</feature>
<gene>
    <name evidence="3" type="ORF">AA14337_0771</name>
</gene>
<dbReference type="EMBL" id="BAPF01000006">
    <property type="protein sequence ID" value="GBQ77279.1"/>
    <property type="molecule type" value="Genomic_DNA"/>
</dbReference>
<accession>A0ABQ0PP93</accession>
<keyword evidence="2" id="KW-0732">Signal</keyword>
<dbReference type="RefSeq" id="WP_061505164.1">
    <property type="nucleotide sequence ID" value="NZ_BAPF01000006.1"/>
</dbReference>
<feature type="chain" id="PRO_5046652631" evidence="2">
    <location>
        <begin position="27"/>
        <end position="339"/>
    </location>
</feature>
<dbReference type="GeneID" id="29556392"/>
<reference evidence="3" key="1">
    <citation type="submission" date="2013-04" db="EMBL/GenBank/DDBJ databases">
        <title>The genome sequencing project of 58 acetic acid bacteria.</title>
        <authorList>
            <person name="Okamoto-Kainuma A."/>
            <person name="Ishikawa M."/>
            <person name="Umino S."/>
            <person name="Koizumi Y."/>
            <person name="Shiwa Y."/>
            <person name="Yoshikawa H."/>
            <person name="Matsutani M."/>
            <person name="Matsushita K."/>
        </authorList>
    </citation>
    <scope>NUCLEOTIDE SEQUENCE</scope>
    <source>
        <strain evidence="3">DSM 14337</strain>
    </source>
</reference>
<organism evidence="3 4">
    <name type="scientific">Acetobacter malorum DSM 14337</name>
    <dbReference type="NCBI Taxonomy" id="1307910"/>
    <lineage>
        <taxon>Bacteria</taxon>
        <taxon>Pseudomonadati</taxon>
        <taxon>Pseudomonadota</taxon>
        <taxon>Alphaproteobacteria</taxon>
        <taxon>Acetobacterales</taxon>
        <taxon>Acetobacteraceae</taxon>
        <taxon>Acetobacter</taxon>
    </lineage>
</organism>
<evidence type="ECO:0000313" key="4">
    <source>
        <dbReference type="Proteomes" id="UP001065047"/>
    </source>
</evidence>
<dbReference type="Proteomes" id="UP001065047">
    <property type="component" value="Unassembled WGS sequence"/>
</dbReference>
<name>A0ABQ0PP93_9PROT</name>
<keyword evidence="4" id="KW-1185">Reference proteome</keyword>
<sequence>MNIRKALLTASAVSSLIGMFPHAAHASVCPGVELRVSLYAKTAFSSVSAHISAAFATFDGMIEAEGERLLAAQTVLNTQESQSSSQENVTNIQAAKAAGSAYVAARVAKQVRDAADEFGTTGYNACAVESSMTQFYSSYQNTFSSDPSATIKPFVAGRPGALARPTAWMQAVRSGNNTSAGALFNGDLNASAQYINLVMGPPDSWQRSNSLSEGRLFQAHKMTTDARKSAAMRVLASIAKENAGTGPQRALDNVLSQYTGDGGERWSAAMASAHPRGVLLDAVRLEAANVAAEAYAVQKTMRTEFAIASYLLTRSDNIAHQKNQPLPPLPLPSPSGEGN</sequence>
<evidence type="ECO:0000256" key="2">
    <source>
        <dbReference type="SAM" id="SignalP"/>
    </source>
</evidence>
<proteinExistence type="predicted"/>
<evidence type="ECO:0000313" key="3">
    <source>
        <dbReference type="EMBL" id="GBQ77279.1"/>
    </source>
</evidence>